<evidence type="ECO:0000313" key="2">
    <source>
        <dbReference type="Proteomes" id="UP001732700"/>
    </source>
</evidence>
<reference evidence="1" key="2">
    <citation type="submission" date="2025-09" db="UniProtKB">
        <authorList>
            <consortium name="EnsemblPlants"/>
        </authorList>
    </citation>
    <scope>IDENTIFICATION</scope>
</reference>
<accession>A0ACD5ZS12</accession>
<organism evidence="1 2">
    <name type="scientific">Avena sativa</name>
    <name type="common">Oat</name>
    <dbReference type="NCBI Taxonomy" id="4498"/>
    <lineage>
        <taxon>Eukaryota</taxon>
        <taxon>Viridiplantae</taxon>
        <taxon>Streptophyta</taxon>
        <taxon>Embryophyta</taxon>
        <taxon>Tracheophyta</taxon>
        <taxon>Spermatophyta</taxon>
        <taxon>Magnoliopsida</taxon>
        <taxon>Liliopsida</taxon>
        <taxon>Poales</taxon>
        <taxon>Poaceae</taxon>
        <taxon>BOP clade</taxon>
        <taxon>Pooideae</taxon>
        <taxon>Poodae</taxon>
        <taxon>Poeae</taxon>
        <taxon>Poeae Chloroplast Group 1 (Aveneae type)</taxon>
        <taxon>Aveninae</taxon>
        <taxon>Avena</taxon>
    </lineage>
</organism>
<evidence type="ECO:0000313" key="1">
    <source>
        <dbReference type="EnsemblPlants" id="AVESA.00010b.r2.7AG1245710.1.CDS"/>
    </source>
</evidence>
<dbReference type="Proteomes" id="UP001732700">
    <property type="component" value="Chromosome 7A"/>
</dbReference>
<dbReference type="EnsemblPlants" id="AVESA.00010b.r2.7AG1245710.1">
    <property type="protein sequence ID" value="AVESA.00010b.r2.7AG1245710.1.CDS"/>
    <property type="gene ID" value="AVESA.00010b.r2.7AG1245710"/>
</dbReference>
<sequence>MSSQRPRSLPPLHPHSHRVRFSLPVFLSLWDWGSRQFFFSGLAYPRVLSMLVVVVVIVLVSAVDAMQGQQRAAFGVLKAAVVLAMLALIAAASSSAGAEVLPPPADEVEALLTIRAALRDPDNFLGSWVVTSRDDPCSWMWVTCSADGLVSELELGNKNLSGRLSPAIGKLRQLRNLFLDHNAISGPVPDTIGGLPLLRKVDLSYNQLNGTIPHTLGDLKDLYYVKLSHNRLSGFIPDPLISSDSLFILYLSFNNLSGMVSEFRIKNLFLDGNPLLRYPSCGARCDSMRAQEEITVPSQDQRTHSQSFATSTKTVLLCMATAFVVVVFLAVVAAATRQWRRRHQIFADIDDKKDSELFLGRVKRYTLKDIKEATNNFNPNNILGQGGFGIVYKGILHDGNIAAVKRLREFVSAGEGQFHTEVEVISLVVHQNLLSLIGFCSEDNERLLVYPYMLNGTVASKLQAYVSGRPALDWPRRKKIALGTARGLAYLHEQCDKKIIHRDIKASNILLDEFFEAIVADFGLVKLMGQGETHVFSAIRGTFGRIAPEYLMKGESSEKTDVFAYGILLIELITGRKTLDMHDDDHPNGMVDWARELLEKDELSSFVDKRLRNNYNAAELKEMVQIALLCTMFSPAHRPRMSEIIRMLEGYGSVAERWEGLKDVPIPAPMPGASNFAPSPANYSCGEDECNSVELEAVELSGPR</sequence>
<protein>
    <submittedName>
        <fullName evidence="1">Uncharacterized protein</fullName>
    </submittedName>
</protein>
<keyword evidence="2" id="KW-1185">Reference proteome</keyword>
<name>A0ACD5ZS12_AVESA</name>
<proteinExistence type="predicted"/>
<reference evidence="1" key="1">
    <citation type="submission" date="2021-05" db="EMBL/GenBank/DDBJ databases">
        <authorList>
            <person name="Scholz U."/>
            <person name="Mascher M."/>
            <person name="Fiebig A."/>
        </authorList>
    </citation>
    <scope>NUCLEOTIDE SEQUENCE [LARGE SCALE GENOMIC DNA]</scope>
</reference>